<feature type="domain" description="PKS/mFAS DH" evidence="9">
    <location>
        <begin position="954"/>
        <end position="1257"/>
    </location>
</feature>
<dbReference type="CDD" id="cd02440">
    <property type="entry name" value="AdoMet_MTases"/>
    <property type="match status" value="1"/>
</dbReference>
<dbReference type="SUPFAM" id="SSF53901">
    <property type="entry name" value="Thiolase-like"/>
    <property type="match status" value="1"/>
</dbReference>
<feature type="region of interest" description="Disordered" evidence="6">
    <location>
        <begin position="2477"/>
        <end position="2539"/>
    </location>
</feature>
<dbReference type="PANTHER" id="PTHR43775:SF20">
    <property type="entry name" value="HYBRID PKS-NRPS SYNTHETASE APDA"/>
    <property type="match status" value="1"/>
</dbReference>
<dbReference type="GO" id="GO:0005737">
    <property type="term" value="C:cytoplasm"/>
    <property type="evidence" value="ECO:0007669"/>
    <property type="project" value="TreeGrafter"/>
</dbReference>
<dbReference type="SMART" id="SM00823">
    <property type="entry name" value="PKS_PP"/>
    <property type="match status" value="2"/>
</dbReference>
<dbReference type="Pfam" id="PF21089">
    <property type="entry name" value="PKS_DH_N"/>
    <property type="match status" value="1"/>
</dbReference>
<feature type="region of interest" description="Disordered" evidence="6">
    <location>
        <begin position="442"/>
        <end position="463"/>
    </location>
</feature>
<evidence type="ECO:0000313" key="11">
    <source>
        <dbReference type="Proteomes" id="UP001296104"/>
    </source>
</evidence>
<dbReference type="InterPro" id="IPR013120">
    <property type="entry name" value="FAR_NAD-bd"/>
</dbReference>
<dbReference type="InterPro" id="IPR042104">
    <property type="entry name" value="PKS_dehydratase_sf"/>
</dbReference>
<dbReference type="Pfam" id="PF07993">
    <property type="entry name" value="NAD_binding_4"/>
    <property type="match status" value="1"/>
</dbReference>
<dbReference type="InterPro" id="IPR023213">
    <property type="entry name" value="CAT-like_dom_sf"/>
</dbReference>
<dbReference type="InterPro" id="IPR014031">
    <property type="entry name" value="Ketoacyl_synth_C"/>
</dbReference>
<evidence type="ECO:0000256" key="4">
    <source>
        <dbReference type="ARBA" id="ARBA00022679"/>
    </source>
</evidence>
<evidence type="ECO:0000259" key="7">
    <source>
        <dbReference type="PROSITE" id="PS50075"/>
    </source>
</evidence>
<dbReference type="InterPro" id="IPR020841">
    <property type="entry name" value="PKS_Beta-ketoAc_synthase_dom"/>
</dbReference>
<dbReference type="PROSITE" id="PS52019">
    <property type="entry name" value="PKS_MFAS_DH"/>
    <property type="match status" value="1"/>
</dbReference>
<dbReference type="Gene3D" id="3.40.47.10">
    <property type="match status" value="1"/>
</dbReference>
<dbReference type="SUPFAM" id="SSF56801">
    <property type="entry name" value="Acetyl-CoA synthetase-like"/>
    <property type="match status" value="1"/>
</dbReference>
<dbReference type="InterPro" id="IPR014030">
    <property type="entry name" value="Ketoacyl_synth_N"/>
</dbReference>
<dbReference type="GO" id="GO:0004312">
    <property type="term" value="F:fatty acid synthase activity"/>
    <property type="evidence" value="ECO:0007669"/>
    <property type="project" value="TreeGrafter"/>
</dbReference>
<name>A0AAI8YYA1_9PEZI</name>
<feature type="active site" description="Proton acceptor; for dehydratase activity" evidence="5">
    <location>
        <position position="986"/>
    </location>
</feature>
<evidence type="ECO:0000256" key="2">
    <source>
        <dbReference type="ARBA" id="ARBA00022553"/>
    </source>
</evidence>
<evidence type="ECO:0000259" key="9">
    <source>
        <dbReference type="PROSITE" id="PS52019"/>
    </source>
</evidence>
<dbReference type="Gene3D" id="3.30.559.10">
    <property type="entry name" value="Chloramphenicol acetyltransferase-like domain"/>
    <property type="match status" value="1"/>
</dbReference>
<dbReference type="InterPro" id="IPR049552">
    <property type="entry name" value="PKS_DH_N"/>
</dbReference>
<dbReference type="InterPro" id="IPR057326">
    <property type="entry name" value="KR_dom"/>
</dbReference>
<dbReference type="InterPro" id="IPR049900">
    <property type="entry name" value="PKS_mFAS_DH"/>
</dbReference>
<dbReference type="Gene3D" id="3.30.300.30">
    <property type="match status" value="1"/>
</dbReference>
<dbReference type="Pfam" id="PF22621">
    <property type="entry name" value="CurL-like_PKS_C"/>
    <property type="match status" value="1"/>
</dbReference>
<dbReference type="InterPro" id="IPR042099">
    <property type="entry name" value="ANL_N_sf"/>
</dbReference>
<feature type="region of interest" description="C-terminal hotdog fold" evidence="5">
    <location>
        <begin position="1107"/>
        <end position="1257"/>
    </location>
</feature>
<dbReference type="InterPro" id="IPR000873">
    <property type="entry name" value="AMP-dep_synth/lig_dom"/>
</dbReference>
<dbReference type="SUPFAM" id="SSF52777">
    <property type="entry name" value="CoA-dependent acyltransferases"/>
    <property type="match status" value="2"/>
</dbReference>
<dbReference type="Gene3D" id="3.40.50.150">
    <property type="entry name" value="Vaccinia Virus protein VP39"/>
    <property type="match status" value="1"/>
</dbReference>
<dbReference type="InterPro" id="IPR029063">
    <property type="entry name" value="SAM-dependent_MTases_sf"/>
</dbReference>
<organism evidence="10 11">
    <name type="scientific">Lecanosticta acicola</name>
    <dbReference type="NCBI Taxonomy" id="111012"/>
    <lineage>
        <taxon>Eukaryota</taxon>
        <taxon>Fungi</taxon>
        <taxon>Dikarya</taxon>
        <taxon>Ascomycota</taxon>
        <taxon>Pezizomycotina</taxon>
        <taxon>Dothideomycetes</taxon>
        <taxon>Dothideomycetidae</taxon>
        <taxon>Mycosphaerellales</taxon>
        <taxon>Mycosphaerellaceae</taxon>
        <taxon>Lecanosticta</taxon>
    </lineage>
</organism>
<dbReference type="InterPro" id="IPR014043">
    <property type="entry name" value="Acyl_transferase_dom"/>
</dbReference>
<feature type="domain" description="Carrier" evidence="7">
    <location>
        <begin position="3537"/>
        <end position="3613"/>
    </location>
</feature>
<dbReference type="Pfam" id="PF00698">
    <property type="entry name" value="Acyl_transf_1"/>
    <property type="match status" value="1"/>
</dbReference>
<feature type="domain" description="Ketosynthase family 3 (KS3)" evidence="8">
    <location>
        <begin position="5"/>
        <end position="442"/>
    </location>
</feature>
<dbReference type="Gene3D" id="3.10.129.110">
    <property type="entry name" value="Polyketide synthase dehydratase"/>
    <property type="match status" value="1"/>
</dbReference>
<comment type="caution">
    <text evidence="10">The sequence shown here is derived from an EMBL/GenBank/DDBJ whole genome shotgun (WGS) entry which is preliminary data.</text>
</comment>
<dbReference type="Gene3D" id="3.30.70.3290">
    <property type="match status" value="1"/>
</dbReference>
<dbReference type="InterPro" id="IPR050091">
    <property type="entry name" value="PKS_NRPS_Biosynth_Enz"/>
</dbReference>
<accession>A0AAI8YYA1</accession>
<dbReference type="Pfam" id="PF02801">
    <property type="entry name" value="Ketoacyl-synt_C"/>
    <property type="match status" value="1"/>
</dbReference>
<dbReference type="PROSITE" id="PS50075">
    <property type="entry name" value="CARRIER"/>
    <property type="match status" value="1"/>
</dbReference>
<dbReference type="InterPro" id="IPR018201">
    <property type="entry name" value="Ketoacyl_synth_AS"/>
</dbReference>
<feature type="compositionally biased region" description="Polar residues" evidence="6">
    <location>
        <begin position="2494"/>
        <end position="2513"/>
    </location>
</feature>
<dbReference type="InterPro" id="IPR036291">
    <property type="entry name" value="NAD(P)-bd_dom_sf"/>
</dbReference>
<dbReference type="Pfam" id="PF00109">
    <property type="entry name" value="ketoacyl-synt"/>
    <property type="match status" value="1"/>
</dbReference>
<dbReference type="Proteomes" id="UP001296104">
    <property type="component" value="Unassembled WGS sequence"/>
</dbReference>
<keyword evidence="4" id="KW-0808">Transferase</keyword>
<dbReference type="Gene3D" id="3.30.559.30">
    <property type="entry name" value="Nonribosomal peptide synthetase, condensation domain"/>
    <property type="match status" value="1"/>
</dbReference>
<dbReference type="InterPro" id="IPR016036">
    <property type="entry name" value="Malonyl_transacylase_ACP-bd"/>
</dbReference>
<dbReference type="GO" id="GO:0016874">
    <property type="term" value="F:ligase activity"/>
    <property type="evidence" value="ECO:0007669"/>
    <property type="project" value="UniProtKB-KW"/>
</dbReference>
<dbReference type="Pfam" id="PF00501">
    <property type="entry name" value="AMP-binding"/>
    <property type="match status" value="1"/>
</dbReference>
<dbReference type="SMART" id="SM00826">
    <property type="entry name" value="PKS_DH"/>
    <property type="match status" value="1"/>
</dbReference>
<dbReference type="PROSITE" id="PS00455">
    <property type="entry name" value="AMP_BINDING"/>
    <property type="match status" value="1"/>
</dbReference>
<dbReference type="InterPro" id="IPR016035">
    <property type="entry name" value="Acyl_Trfase/lysoPLipase"/>
</dbReference>
<dbReference type="InterPro" id="IPR020806">
    <property type="entry name" value="PKS_PP-bd"/>
</dbReference>
<gene>
    <name evidence="10" type="ORF">LECACI_7A004202</name>
</gene>
<reference evidence="10" key="1">
    <citation type="submission" date="2023-11" db="EMBL/GenBank/DDBJ databases">
        <authorList>
            <person name="Alioto T."/>
            <person name="Alioto T."/>
            <person name="Gomez Garrido J."/>
        </authorList>
    </citation>
    <scope>NUCLEOTIDE SEQUENCE</scope>
</reference>
<dbReference type="PROSITE" id="PS00606">
    <property type="entry name" value="KS3_1"/>
    <property type="match status" value="1"/>
</dbReference>
<dbReference type="Gene3D" id="3.40.50.12780">
    <property type="entry name" value="N-terminal domain of ligase-like"/>
    <property type="match status" value="1"/>
</dbReference>
<dbReference type="Gene3D" id="1.10.1200.10">
    <property type="entry name" value="ACP-like"/>
    <property type="match status" value="1"/>
</dbReference>
<proteinExistence type="predicted"/>
<keyword evidence="1" id="KW-0596">Phosphopantetheine</keyword>
<dbReference type="GO" id="GO:0005886">
    <property type="term" value="C:plasma membrane"/>
    <property type="evidence" value="ECO:0007669"/>
    <property type="project" value="TreeGrafter"/>
</dbReference>
<evidence type="ECO:0000256" key="6">
    <source>
        <dbReference type="SAM" id="MobiDB-lite"/>
    </source>
</evidence>
<dbReference type="InterPro" id="IPR016039">
    <property type="entry name" value="Thiolase-like"/>
</dbReference>
<dbReference type="Pfam" id="PF00668">
    <property type="entry name" value="Condensation"/>
    <property type="match status" value="1"/>
</dbReference>
<feature type="compositionally biased region" description="Basic and acidic residues" evidence="6">
    <location>
        <begin position="444"/>
        <end position="461"/>
    </location>
</feature>
<dbReference type="GO" id="GO:0006633">
    <property type="term" value="P:fatty acid biosynthetic process"/>
    <property type="evidence" value="ECO:0007669"/>
    <property type="project" value="InterPro"/>
</dbReference>
<dbReference type="EMBL" id="CAVMBE010000022">
    <property type="protein sequence ID" value="CAK4002072.1"/>
    <property type="molecule type" value="Genomic_DNA"/>
</dbReference>
<dbReference type="Gene3D" id="3.40.366.10">
    <property type="entry name" value="Malonyl-Coenzyme A Acyl Carrier Protein, domain 2"/>
    <property type="match status" value="1"/>
</dbReference>
<dbReference type="InterPro" id="IPR001242">
    <property type="entry name" value="Condensation_dom"/>
</dbReference>
<dbReference type="GO" id="GO:0031177">
    <property type="term" value="F:phosphopantetheine binding"/>
    <property type="evidence" value="ECO:0007669"/>
    <property type="project" value="InterPro"/>
</dbReference>
<dbReference type="SUPFAM" id="SSF53335">
    <property type="entry name" value="S-adenosyl-L-methionine-dependent methyltransferases"/>
    <property type="match status" value="1"/>
</dbReference>
<dbReference type="InterPro" id="IPR036736">
    <property type="entry name" value="ACP-like_sf"/>
</dbReference>
<dbReference type="InterPro" id="IPR009081">
    <property type="entry name" value="PP-bd_ACP"/>
</dbReference>
<dbReference type="CDD" id="cd05930">
    <property type="entry name" value="A_NRPS"/>
    <property type="match status" value="1"/>
</dbReference>
<dbReference type="SUPFAM" id="SSF52151">
    <property type="entry name" value="FabD/lysophospholipase-like"/>
    <property type="match status" value="1"/>
</dbReference>
<keyword evidence="11" id="KW-1185">Reference proteome</keyword>
<dbReference type="PANTHER" id="PTHR43775">
    <property type="entry name" value="FATTY ACID SYNTHASE"/>
    <property type="match status" value="1"/>
</dbReference>
<dbReference type="GO" id="GO:0044550">
    <property type="term" value="P:secondary metabolite biosynthetic process"/>
    <property type="evidence" value="ECO:0007669"/>
    <property type="project" value="UniProtKB-ARBA"/>
</dbReference>
<dbReference type="CDD" id="cd00833">
    <property type="entry name" value="PKS"/>
    <property type="match status" value="1"/>
</dbReference>
<dbReference type="SMART" id="SM00827">
    <property type="entry name" value="PKS_AT"/>
    <property type="match status" value="1"/>
</dbReference>
<dbReference type="Gene3D" id="3.40.50.720">
    <property type="entry name" value="NAD(P)-binding Rossmann-like Domain"/>
    <property type="match status" value="2"/>
</dbReference>
<dbReference type="Pfam" id="PF08659">
    <property type="entry name" value="KR"/>
    <property type="match status" value="1"/>
</dbReference>
<dbReference type="InterPro" id="IPR001227">
    <property type="entry name" value="Ac_transferase_dom_sf"/>
</dbReference>
<keyword evidence="2" id="KW-0597">Phosphoprotein</keyword>
<feature type="active site" description="Proton donor; for dehydratase activity" evidence="5">
    <location>
        <position position="1165"/>
    </location>
</feature>
<dbReference type="GO" id="GO:0004315">
    <property type="term" value="F:3-oxoacyl-[acyl-carrier-protein] synthase activity"/>
    <property type="evidence" value="ECO:0007669"/>
    <property type="project" value="InterPro"/>
</dbReference>
<evidence type="ECO:0000256" key="3">
    <source>
        <dbReference type="ARBA" id="ARBA00022598"/>
    </source>
</evidence>
<dbReference type="InterPro" id="IPR020845">
    <property type="entry name" value="AMP-binding_CS"/>
</dbReference>
<sequence length="3970" mass="431140">MKEQSQEIAIIGSACRLPGGATSPSKLWQQLIQPQDLLRPVPHDRFALSAYHNNDGTKPGATNVINKAYLLEEDPAEFDASFFSISPAEAEGMDPQQRQLLEVTYEALESAGYGLGKVSGSSTGVYVGSSGADYRDIQNRDLDTLGRWHATGTASSILANRISHFYGLCGPSLTIDTACSSSLVGLHLAVQAIRNGDCEQAMVAGSNLILDPTPYVSGSKLKLFSPDAQCRMWDESGNGYGRGEGVAVVMLKPLVNALRDGDHVEAVIRETGVNQDGHTPGITMPSAEAQINLIRRVYSKAGLDPRVTVPQFFEAHGTGTAAGDPVEARAIYESFFGDEKTVSNQDGAPKLSVGSVKTVIGHLEGAAGIAGLLKASLALQNAHIPPNLLFKKPNPALTPYLHALEVPVTAKQWPAVEEGIPRLASVNSFGFGGTNAHCLLESFPQHDSHPGEDRRPERQESEETCIGPVVLSAQSGRSLLSAVKALASYLESNPGACLRDLSYTLGRRRSKLGVRTFFVANSRRELISQLRHDAENVKDATDFGFRPPARLTGSPHGFLGIFTGQGAQWATMGRELYQRCAQFRESIESCQAALDALPDGPQWSIAEEMLKTKQTSRLSEAAISQPLCTALQIALVDLIKLTGLRFDAVVGHSSGEIAACYYMGLISASEAVCIAYYRGVHSSLAGGSNGQKGAMMAASMTHHESSEFCARPDFQGRIQVAAQNAPSSVTLSGDADAISKAQEELAGAGIFARVLKVDTAYHSDHMLPCAAPYLESLKRLNIQVRQPRSDCIWVSSVRPHSFSSSSPLDLAELSSQYWLDNMVQPVLFAPAIEKVLRQHGSGFEMGVEIGPHPALAAPAKDTIMEFNGTAPLYTGILERGMDDVHASSTAIALIWQQVTDDDIDVAAYAEAFHARGDSPAKLLKGLPSYEWDHKPCWRESRVSRTVRRRENATHPLLGSRLPGDVRDEFRWRNILRLVDVPYLSGHKFQGQTMLPLAAQVSMISDACGIAFPQSSVESIDILNLETPRGISIEAEGPGTELLSTLRVVDRNTSTKGTTSISAEWSCHVSYDSELGIPEPVCTCQIQFSFGSELATSLPRRESDPPITTPISSAKIYESFNHDGVQYSGLFNRLSSVGQALEFASASASWTYDELENHKLHPAVLDVGFQLLIPATFSQHGEDACGPYLPKRVGRISIRRDFASPGTGEDLSLAIDAFSGVGESSHVLGDIAFYSASGECAVQVESMELVPFTSPDASNDRRIFTKDVWIEDTFGLSLETCGQDLENDTGHLAELVDRFCLYYSRQALDSISEAATLSSPLLRLLREEITAVVEVVKSGNHTSLAAEYAEDSFESLMDEYLRYQDHKTLQRVHGLGQNLVKTMQGTTSSPQLQSARQDEPWNAELGNAIARFGHGITQKHPNMNILEIGEGDSGMTAHILKSIGTAYVSYTCASPVSTSSQSFPSEVLEKVEFKPMDILQEPERQGFERHKYDLLISSAPIHGDAAFQRALSNMRTLLRPGGYLLLVAKTGTNLLTTLTLGTSAMSGSEDIEESITLAGKSPRELDSLLVACEFSGLEHIVQDSPHPSTNTYSLIASHAASHMFNLVHNPRPSMARIIDERARILLIGGRSLATAKLVRDVRKVLSEVTPHIFFVDSIEKLEVLPLEGSFDCLCFHDLDQPLFAGRRNAKTLECLQELYGNVRNLLWYTSGRIHKPEASMSIGIGRSLCGEAPWLNAQFIDVPSATKTTADSVVEAYCRLALAPTIANSNENLLWSLEPELVIQGDRTLISRVVENRSINDRFNATRRPILREGAYPETEVCLGQDSQGRVQLAQDITVQTSALDAGLCCIRVKYSAALVAADAAKTALCFGYRAEAETPVFAIAKQAGSLVVTPEVATLLCENQTIDPVRDLSSMALYIQAAICASRAAQEGCTLLFGVREDLAEVVRTSPLWKDRSVVIAVIDSEDRQCADGVIFLHPMSTPRAIKRKLSQQVDMALDCSSIGNDQLWSRVLSTLQCRHEKLTEADFFAEPSLSSLQVWLQEAHVAARQLLNSQPEARGLDVLPIQEIGQEGSSSQISSAIVAWQETEPFTYRVAGLPSEKLFSDRKTYFLAGMTDSLGLSISAWMIRSGARHLVLASRDPKVPPQWLEEMASLGANIKVLTVDICHKAMLTNAVKEIQAHMPPIAGVCNGSLALSDGLLADATFESFDRTLKAKVDGSRNLDQVFSEPSLDFFVLFGSIGSVVGIPGQANSHAANLHMSSLVDHRRNRGLAASIMDTGIVTDVGLVQREGEAALAMVRRQHLEPVSETTLHHLFGEAVLASPIGSGEESSILVGPKRVPRTLDPDQRPVWYSNPRLSHFLIDEVSETASDSQGPASLLEQLQLASSEDHMLAILMEATQAKLENLLGMEHGTVAAGGAGSLLDFGVDSGIALQASNWFAKEVQVRMPVMKLLTTPNLKQLCLDIMRKMEVNLPRSAEETAIEGTAISERTGRSSSPGASHSDRSISTTSDELPSIRTPALASSSRDSSVHTRASTPMSTLTSFDSLHSITATGSPKGSSLSPGQAQLWAATVQSGNDTKLNFTLQFDVEGAIDVGRLRSALASLIAQQEMLRCSFVETSAGELQQRVWPDKDLSRCFKHLPPGDLRRAEEEYERLSRHCWQLSEGDTFMLVLTNGPADKHVITLAAHHFVMDGMSITMFFDLLALAYQGQKLPALQRTYTAYAEEYVAELAAHRLDDKLEFWKTKLSPSVATMPVFPMAISGVRKPLDDGNTGILTVKSSISAPAVDKIKAMGRKLRCTPFHFMTTALIVLCAKMLHLEDICIGITDAGRLDERDGETVGHFANILPLRTRVEPGTSMADLVPIVLHNIAQATENAGVPFSSIVRATKTPRSATHFPIFQVGLNFFPLDARTQFGPSTMQWRTGNMAQSLTDLSWWVHARDDGSYAMQVDGRNDLYSLDGLDLLMQTYKDLTETLCTEPNVNLERLRTFSDQAIQAADEAGLGQTRDFGWERTLPDRFDAIAERYFDQRAAVDSAGSVTYEELRHRVHNIAAALQDSGLAPGSAVAVMTGPSVNTLASMLAIIRIRCIYVPLDLSLPQARHTAMVEDCSARVLLFEDSTAERASALRVDGMEILNVFELLTTGGTQREVPNLSEPHEPAILLYTSGSTSVPKGVVLAQAGFLNYVAAKTAFLGLEREVVLQQSSISFDMGLAQMLHSFCNGGTLVIVPQHARGDPVATAQIMLAHHVTFTVATPTEYTAWLSTSSETIDQYEQWRHVCYGGEFVTDRLSALFRQLQRQKPLLNNSYGPTETSCATTLCVMGEKDSPAMAGYVGKPLANSRIRIVDQDGQPLPLGHAGEICIGGPGLAVRYANPDDTRKRFIMQEEVSSSSQSSAQAPRRLYKTGDRGKLLADGSLILLGRMEGDTQVKMHGLRIDVTEVEHALLNAIPDFLAEAIVTMRGAADEAFLVAHVVLTAGNTAGKGELQLLTRLLRLPKYMLPRSIIAVAGLPTTASGKIDRRAIAQLPLEALGSKRTSAEQLVEAEVLRIWREVLGEEEPLDSESDFFSAGGDSLLVIKLQAGIKARMGLSVSLAELYAASTLGEMAAKMASVRRTQPKPASIDWEAEVQVPTPMVELAAAARPDEHAASAATRGVEVVLTGATELLGNEILLALLNDPSIRRIHCVAVAEGDHGRLPSDARVVVYPGSLRHPTLSLSDEEHDFLQDTAHVIIHTAAEGHCLNNYATLRSANLLSTRYLAQLALPRCLPIHYVSGTRVTLLSGTADLPPFSVAEYRPPQHGHDGFTATKWASEVFLEALARLSPALSVTVHRPCALTGENAAPDNVVNALVRCSAAIKAVPRNDEAEGYLDFKDARIVAHDMVEQVLAGLGDDPQRGVRFVHHSSGHKIPARELGRRMEMIYGGTFRKLEMGEWIASAKASAGLHFLAATFLEAMMDKHVTSVYPYMGEEL</sequence>
<dbReference type="InterPro" id="IPR013968">
    <property type="entry name" value="PKS_KR"/>
</dbReference>
<dbReference type="SUPFAM" id="SSF55048">
    <property type="entry name" value="Probable ACP-binding domain of malonyl-CoA ACP transacylase"/>
    <property type="match status" value="1"/>
</dbReference>
<evidence type="ECO:0000256" key="5">
    <source>
        <dbReference type="PROSITE-ProRule" id="PRU01363"/>
    </source>
</evidence>
<protein>
    <submittedName>
        <fullName evidence="10">Polyketide synthase</fullName>
    </submittedName>
</protein>
<dbReference type="InterPro" id="IPR049551">
    <property type="entry name" value="PKS_DH_C"/>
</dbReference>
<feature type="region of interest" description="N-terminal hotdog fold" evidence="5">
    <location>
        <begin position="954"/>
        <end position="1079"/>
    </location>
</feature>
<dbReference type="SMART" id="SM00825">
    <property type="entry name" value="PKS_KS"/>
    <property type="match status" value="1"/>
</dbReference>
<dbReference type="SUPFAM" id="SSF51735">
    <property type="entry name" value="NAD(P)-binding Rossmann-fold domains"/>
    <property type="match status" value="2"/>
</dbReference>
<dbReference type="InterPro" id="IPR020807">
    <property type="entry name" value="PKS_DH"/>
</dbReference>
<dbReference type="Pfam" id="PF14765">
    <property type="entry name" value="PS-DH"/>
    <property type="match status" value="1"/>
</dbReference>
<dbReference type="InterPro" id="IPR045851">
    <property type="entry name" value="AMP-bd_C_sf"/>
</dbReference>
<dbReference type="SUPFAM" id="SSF47336">
    <property type="entry name" value="ACP-like"/>
    <property type="match status" value="1"/>
</dbReference>
<feature type="compositionally biased region" description="Polar residues" evidence="6">
    <location>
        <begin position="2522"/>
        <end position="2539"/>
    </location>
</feature>
<evidence type="ECO:0000256" key="1">
    <source>
        <dbReference type="ARBA" id="ARBA00022450"/>
    </source>
</evidence>
<dbReference type="Pfam" id="PF00550">
    <property type="entry name" value="PP-binding"/>
    <property type="match status" value="1"/>
</dbReference>
<dbReference type="PROSITE" id="PS52004">
    <property type="entry name" value="KS3_2"/>
    <property type="match status" value="1"/>
</dbReference>
<dbReference type="SMART" id="SM00822">
    <property type="entry name" value="PKS_KR"/>
    <property type="match status" value="1"/>
</dbReference>
<evidence type="ECO:0000259" key="8">
    <source>
        <dbReference type="PROSITE" id="PS52004"/>
    </source>
</evidence>
<evidence type="ECO:0000313" key="10">
    <source>
        <dbReference type="EMBL" id="CAK4002072.1"/>
    </source>
</evidence>
<keyword evidence="3" id="KW-0436">Ligase</keyword>